<dbReference type="InParanoid" id="A0A286UMR1"/>
<dbReference type="AlphaFoldDB" id="A0A286UMR1"/>
<dbReference type="InterPro" id="IPR001708">
    <property type="entry name" value="YidC/ALB3/OXA1/COX18"/>
</dbReference>
<evidence type="ECO:0000256" key="2">
    <source>
        <dbReference type="ARBA" id="ARBA00009877"/>
    </source>
</evidence>
<sequence length="396" mass="44481">MLRTPHHASITQGLRSRPTLKLTRSKNLLPVYNNININSVNNNNLGSRKRSLWTESLLLPLKEGFLDLAIALPWPTSFPPYASTIILTTVLSRLVFTLPFSIWAKKRQWRLEEEVIPELKTFRNEEAVRIAQEMKYAGYAKQGLEVFKEEHLRRLQLAMDKKRKELFKTHSCSPTLTMVLPAITQLPLFIFSTALFSSIATRPTPLDDESFLTLTSLAKSDPTGTLPVALGLTTLANVETAGWLTSAERAARNKELEERQEEEDKKKREEGKVVAPRMKNIVQTTLRGFSIVRIVVGLMVDGSVIVYWLSSATFGLLQSWAFNWWDARRSLALKQNSGAIGKESPATATQSVASSSKSTTPASFLFVFLKMLCPPPSRHHSQHSQQSSNQFDSLAD</sequence>
<dbReference type="GO" id="GO:0005743">
    <property type="term" value="C:mitochondrial inner membrane"/>
    <property type="evidence" value="ECO:0007669"/>
    <property type="project" value="TreeGrafter"/>
</dbReference>
<keyword evidence="6" id="KW-0175">Coiled coil</keyword>
<organism evidence="8 9">
    <name type="scientific">Pyrrhoderma noxium</name>
    <dbReference type="NCBI Taxonomy" id="2282107"/>
    <lineage>
        <taxon>Eukaryota</taxon>
        <taxon>Fungi</taxon>
        <taxon>Dikarya</taxon>
        <taxon>Basidiomycota</taxon>
        <taxon>Agaricomycotina</taxon>
        <taxon>Agaricomycetes</taxon>
        <taxon>Hymenochaetales</taxon>
        <taxon>Hymenochaetaceae</taxon>
        <taxon>Pyrrhoderma</taxon>
    </lineage>
</organism>
<evidence type="ECO:0000256" key="5">
    <source>
        <dbReference type="ARBA" id="ARBA00023136"/>
    </source>
</evidence>
<dbReference type="GO" id="GO:0032979">
    <property type="term" value="P:protein insertion into mitochondrial inner membrane from matrix"/>
    <property type="evidence" value="ECO:0007669"/>
    <property type="project" value="TreeGrafter"/>
</dbReference>
<feature type="coiled-coil region" evidence="6">
    <location>
        <begin position="244"/>
        <end position="272"/>
    </location>
</feature>
<gene>
    <name evidence="8" type="ORF">PNOK_0348700</name>
</gene>
<dbReference type="STRING" id="2282107.A0A286UMR1"/>
<dbReference type="EMBL" id="NBII01000003">
    <property type="protein sequence ID" value="PAV20860.1"/>
    <property type="molecule type" value="Genomic_DNA"/>
</dbReference>
<comment type="subcellular location">
    <subcellularLocation>
        <location evidence="1">Membrane</location>
        <topology evidence="1">Multi-pass membrane protein</topology>
    </subcellularLocation>
</comment>
<dbReference type="PANTHER" id="PTHR12428">
    <property type="entry name" value="OXA1"/>
    <property type="match status" value="1"/>
</dbReference>
<keyword evidence="4" id="KW-1133">Transmembrane helix</keyword>
<feature type="region of interest" description="Disordered" evidence="7">
    <location>
        <begin position="377"/>
        <end position="396"/>
    </location>
</feature>
<evidence type="ECO:0000313" key="8">
    <source>
        <dbReference type="EMBL" id="PAV20860.1"/>
    </source>
</evidence>
<protein>
    <submittedName>
        <fullName evidence="8">Cytochrome oxidase biogenesis (Oxa1 mitochondrial)</fullName>
    </submittedName>
</protein>
<keyword evidence="5" id="KW-0472">Membrane</keyword>
<keyword evidence="9" id="KW-1185">Reference proteome</keyword>
<name>A0A286UMR1_9AGAM</name>
<evidence type="ECO:0000256" key="7">
    <source>
        <dbReference type="SAM" id="MobiDB-lite"/>
    </source>
</evidence>
<comment type="similarity">
    <text evidence="2">Belongs to the OXA1/ALB3/YidC family.</text>
</comment>
<dbReference type="GO" id="GO:0033617">
    <property type="term" value="P:mitochondrial respiratory chain complex IV assembly"/>
    <property type="evidence" value="ECO:0007669"/>
    <property type="project" value="TreeGrafter"/>
</dbReference>
<dbReference type="OrthoDB" id="2436667at2759"/>
<evidence type="ECO:0000256" key="4">
    <source>
        <dbReference type="ARBA" id="ARBA00022989"/>
    </source>
</evidence>
<dbReference type="Proteomes" id="UP000217199">
    <property type="component" value="Unassembled WGS sequence"/>
</dbReference>
<accession>A0A286UMR1</accession>
<evidence type="ECO:0000313" key="9">
    <source>
        <dbReference type="Proteomes" id="UP000217199"/>
    </source>
</evidence>
<dbReference type="GO" id="GO:0032977">
    <property type="term" value="F:membrane insertase activity"/>
    <property type="evidence" value="ECO:0007669"/>
    <property type="project" value="InterPro"/>
</dbReference>
<dbReference type="PANTHER" id="PTHR12428:SF65">
    <property type="entry name" value="CYTOCHROME C OXIDASE ASSEMBLY PROTEIN COX18, MITOCHONDRIAL"/>
    <property type="match status" value="1"/>
</dbReference>
<proteinExistence type="inferred from homology"/>
<evidence type="ECO:0000256" key="1">
    <source>
        <dbReference type="ARBA" id="ARBA00004141"/>
    </source>
</evidence>
<evidence type="ECO:0000256" key="6">
    <source>
        <dbReference type="SAM" id="Coils"/>
    </source>
</evidence>
<keyword evidence="3" id="KW-0812">Transmembrane</keyword>
<evidence type="ECO:0000256" key="3">
    <source>
        <dbReference type="ARBA" id="ARBA00022692"/>
    </source>
</evidence>
<reference evidence="8 9" key="1">
    <citation type="journal article" date="2017" name="Mol. Ecol.">
        <title>Comparative and population genomic landscape of Phellinus noxius: A hypervariable fungus causing root rot in trees.</title>
        <authorList>
            <person name="Chung C.L."/>
            <person name="Lee T.J."/>
            <person name="Akiba M."/>
            <person name="Lee H.H."/>
            <person name="Kuo T.H."/>
            <person name="Liu D."/>
            <person name="Ke H.M."/>
            <person name="Yokoi T."/>
            <person name="Roa M.B."/>
            <person name="Lu M.J."/>
            <person name="Chang Y.Y."/>
            <person name="Ann P.J."/>
            <person name="Tsai J.N."/>
            <person name="Chen C.Y."/>
            <person name="Tzean S.S."/>
            <person name="Ota Y."/>
            <person name="Hattori T."/>
            <person name="Sahashi N."/>
            <person name="Liou R.F."/>
            <person name="Kikuchi T."/>
            <person name="Tsai I.J."/>
        </authorList>
    </citation>
    <scope>NUCLEOTIDE SEQUENCE [LARGE SCALE GENOMIC DNA]</scope>
    <source>
        <strain evidence="8 9">FFPRI411160</strain>
    </source>
</reference>
<comment type="caution">
    <text evidence="8">The sequence shown here is derived from an EMBL/GenBank/DDBJ whole genome shotgun (WGS) entry which is preliminary data.</text>
</comment>